<evidence type="ECO:0000313" key="1">
    <source>
        <dbReference type="EMBL" id="CCM01856.1"/>
    </source>
</evidence>
<dbReference type="AlphaFoldDB" id="J4I9W2"/>
<gene>
    <name evidence="1" type="ORF">FIBRA_03927</name>
</gene>
<dbReference type="Proteomes" id="UP000006352">
    <property type="component" value="Unassembled WGS sequence"/>
</dbReference>
<dbReference type="HOGENOM" id="CLU_1865152_0_0_1"/>
<dbReference type="RefSeq" id="XP_012181139.1">
    <property type="nucleotide sequence ID" value="XM_012325749.1"/>
</dbReference>
<sequence>MSREQGKSANILKVSWDRQEPPIAEVAGFASVKVGRESLEELWFRPVNAETSQVALFRGSYDDFPEPVMGLHSSEILKSSHYYLFALPVVTHGGLLHAVSTLRPPIVALWSASSIAEARLTSALLERSTRLDGRYNH</sequence>
<evidence type="ECO:0000313" key="2">
    <source>
        <dbReference type="Proteomes" id="UP000006352"/>
    </source>
</evidence>
<name>J4I9W2_9APHY</name>
<proteinExistence type="predicted"/>
<organism evidence="1 2">
    <name type="scientific">Fibroporia radiculosa</name>
    <dbReference type="NCBI Taxonomy" id="599839"/>
    <lineage>
        <taxon>Eukaryota</taxon>
        <taxon>Fungi</taxon>
        <taxon>Dikarya</taxon>
        <taxon>Basidiomycota</taxon>
        <taxon>Agaricomycotina</taxon>
        <taxon>Agaricomycetes</taxon>
        <taxon>Polyporales</taxon>
        <taxon>Fibroporiaceae</taxon>
        <taxon>Fibroporia</taxon>
    </lineage>
</organism>
<protein>
    <submittedName>
        <fullName evidence="1">Uncharacterized protein</fullName>
    </submittedName>
</protein>
<accession>J4I9W2</accession>
<dbReference type="GeneID" id="24096767"/>
<reference evidence="1 2" key="1">
    <citation type="journal article" date="2012" name="Appl. Environ. Microbiol.">
        <title>Short-read sequencing for genomic analysis of the brown rot fungus Fibroporia radiculosa.</title>
        <authorList>
            <person name="Tang J.D."/>
            <person name="Perkins A.D."/>
            <person name="Sonstegard T.S."/>
            <person name="Schroeder S.G."/>
            <person name="Burgess S.C."/>
            <person name="Diehl S.V."/>
        </authorList>
    </citation>
    <scope>NUCLEOTIDE SEQUENCE [LARGE SCALE GENOMIC DNA]</scope>
    <source>
        <strain evidence="1 2">TFFH 294</strain>
    </source>
</reference>
<dbReference type="InParanoid" id="J4I9W2"/>
<dbReference type="EMBL" id="HE797052">
    <property type="protein sequence ID" value="CCM01856.1"/>
    <property type="molecule type" value="Genomic_DNA"/>
</dbReference>
<keyword evidence="2" id="KW-1185">Reference proteome</keyword>